<sequence length="941" mass="107241">MRSFYIVFLVFCAVFPSVAQKKKQQVPAPAVSKKALHHSVYDSWEEIPEQVLSDDGKYAAFVINPQQGDGYLYLYRTADGHLVSRIARGSEVKFTGDGGFAVFRIKPQFLAVKEARRSKKKKEELPKDSLGLFSLVTGELVKWPSVISYQVPEKGSGWLAFQAERAAQKTPSDSLSKRKPRKENEENGYSLTLVNLPGKAESNYPFVKEYVFSEDGARLAFSTVDSAKSASIMVWERGTDAPHPILKGLAGQSFKKIAFDKSGTKLAFVGDLDTNAKTQIRRPQLYSWKKGDREAQSRVGEGNQPGPQGWLVNADFTPRFSKDGRLLYYGINPLPVVPDTTLLPEEIVDLEVWHWQDATLQTQQKVTAEADKKKACLAVLNLADGKSTALATTASEAVSLVNEGDANFVVVSDPGPYLHAHWDWNPKADIYLVSTENGAKKRIRERLEGKATASPLGKYVYWFSNPDTAWFAYSTDRQTLSRLTDNQLVRFADEEDDHPDFPSEYGIAGWTTGDEYVVIYDRYDCWLIDPLRPGNRRKLTDGRERKQRYRYIPLDPDQRNIDLGKPLLLRSFNETTKQEGFYVYSFADNKLTREYEGDFRIGAQVRKARAADKLLFTRETFRDFPNWYVSDLQMKHPRQITHANRQQEEYLWGTVELVEWNSADGKALKGLLYKPENFDPKRKYPMMTYFYERNSDNLHTHFAPKPIRSYINFSYFTSNDYLVFVPDIVYEIGYPGQSAYSCVVPGVLNMIGKGFVDESRIGISGHSWGGYQTAYLVTRTHLFKAAEAGAPVANMTSAYGGVRWDTGLVRQAQYEKTQSRIGGTLWEKPLQFIENSPLFFADRVQTPLLMMHNDNDGAVPWYQGIEFFLALKRLNKPVWMLNYVGEKHGLTKRQNMTDFAVRLYQYFDHYLKGAPRPEWMETGLPYLEKGINQRLQPASKP</sequence>
<protein>
    <submittedName>
        <fullName evidence="5">Prolyl oligopeptidase family serine peptidase</fullName>
    </submittedName>
</protein>
<feature type="signal peptide" evidence="3">
    <location>
        <begin position="1"/>
        <end position="19"/>
    </location>
</feature>
<dbReference type="Gene3D" id="2.120.10.30">
    <property type="entry name" value="TolB, C-terminal domain"/>
    <property type="match status" value="1"/>
</dbReference>
<proteinExistence type="predicted"/>
<feature type="region of interest" description="Disordered" evidence="2">
    <location>
        <begin position="169"/>
        <end position="189"/>
    </location>
</feature>
<name>A0ABP8LQF8_9BACT</name>
<gene>
    <name evidence="5" type="ORF">GCM10023091_08720</name>
</gene>
<evidence type="ECO:0000256" key="2">
    <source>
        <dbReference type="SAM" id="MobiDB-lite"/>
    </source>
</evidence>
<organism evidence="5 6">
    <name type="scientific">Ravibacter arvi</name>
    <dbReference type="NCBI Taxonomy" id="2051041"/>
    <lineage>
        <taxon>Bacteria</taxon>
        <taxon>Pseudomonadati</taxon>
        <taxon>Bacteroidota</taxon>
        <taxon>Cytophagia</taxon>
        <taxon>Cytophagales</taxon>
        <taxon>Spirosomataceae</taxon>
        <taxon>Ravibacter</taxon>
    </lineage>
</organism>
<dbReference type="EMBL" id="BAABEY010000010">
    <property type="protein sequence ID" value="GAA4434169.1"/>
    <property type="molecule type" value="Genomic_DNA"/>
</dbReference>
<evidence type="ECO:0000313" key="5">
    <source>
        <dbReference type="EMBL" id="GAA4434169.1"/>
    </source>
</evidence>
<dbReference type="RefSeq" id="WP_345026846.1">
    <property type="nucleotide sequence ID" value="NZ_BAABEY010000010.1"/>
</dbReference>
<dbReference type="SUPFAM" id="SSF53474">
    <property type="entry name" value="alpha/beta-Hydrolases"/>
    <property type="match status" value="1"/>
</dbReference>
<comment type="caution">
    <text evidence="5">The sequence shown here is derived from an EMBL/GenBank/DDBJ whole genome shotgun (WGS) entry which is preliminary data.</text>
</comment>
<reference evidence="6" key="1">
    <citation type="journal article" date="2019" name="Int. J. Syst. Evol. Microbiol.">
        <title>The Global Catalogue of Microorganisms (GCM) 10K type strain sequencing project: providing services to taxonomists for standard genome sequencing and annotation.</title>
        <authorList>
            <consortium name="The Broad Institute Genomics Platform"/>
            <consortium name="The Broad Institute Genome Sequencing Center for Infectious Disease"/>
            <person name="Wu L."/>
            <person name="Ma J."/>
        </authorList>
    </citation>
    <scope>NUCLEOTIDE SEQUENCE [LARGE SCALE GENOMIC DNA]</scope>
    <source>
        <strain evidence="6">JCM 31920</strain>
    </source>
</reference>
<feature type="region of interest" description="Disordered" evidence="2">
    <location>
        <begin position="290"/>
        <end position="310"/>
    </location>
</feature>
<dbReference type="Pfam" id="PF00326">
    <property type="entry name" value="Peptidase_S9"/>
    <property type="match status" value="1"/>
</dbReference>
<dbReference type="PANTHER" id="PTHR42776:SF27">
    <property type="entry name" value="DIPEPTIDYL PEPTIDASE FAMILY MEMBER 6"/>
    <property type="match status" value="1"/>
</dbReference>
<feature type="domain" description="Peptidase S9 prolyl oligopeptidase catalytic" evidence="4">
    <location>
        <begin position="744"/>
        <end position="913"/>
    </location>
</feature>
<evidence type="ECO:0000256" key="1">
    <source>
        <dbReference type="ARBA" id="ARBA00022801"/>
    </source>
</evidence>
<accession>A0ABP8LQF8</accession>
<keyword evidence="3" id="KW-0732">Signal</keyword>
<evidence type="ECO:0000313" key="6">
    <source>
        <dbReference type="Proteomes" id="UP001501508"/>
    </source>
</evidence>
<dbReference type="PANTHER" id="PTHR42776">
    <property type="entry name" value="SERINE PEPTIDASE S9 FAMILY MEMBER"/>
    <property type="match status" value="1"/>
</dbReference>
<keyword evidence="6" id="KW-1185">Reference proteome</keyword>
<dbReference type="Gene3D" id="3.40.50.1820">
    <property type="entry name" value="alpha/beta hydrolase"/>
    <property type="match status" value="1"/>
</dbReference>
<dbReference type="SUPFAM" id="SSF82171">
    <property type="entry name" value="DPP6 N-terminal domain-like"/>
    <property type="match status" value="1"/>
</dbReference>
<dbReference type="InterPro" id="IPR029058">
    <property type="entry name" value="AB_hydrolase_fold"/>
</dbReference>
<dbReference type="InterPro" id="IPR001375">
    <property type="entry name" value="Peptidase_S9_cat"/>
</dbReference>
<keyword evidence="1" id="KW-0378">Hydrolase</keyword>
<dbReference type="Proteomes" id="UP001501508">
    <property type="component" value="Unassembled WGS sequence"/>
</dbReference>
<dbReference type="InterPro" id="IPR011042">
    <property type="entry name" value="6-blade_b-propeller_TolB-like"/>
</dbReference>
<evidence type="ECO:0000256" key="3">
    <source>
        <dbReference type="SAM" id="SignalP"/>
    </source>
</evidence>
<evidence type="ECO:0000259" key="4">
    <source>
        <dbReference type="Pfam" id="PF00326"/>
    </source>
</evidence>
<feature type="chain" id="PRO_5046100998" evidence="3">
    <location>
        <begin position="20"/>
        <end position="941"/>
    </location>
</feature>